<dbReference type="EMBL" id="JAJJMB010012717">
    <property type="protein sequence ID" value="KAI3873893.1"/>
    <property type="molecule type" value="Genomic_DNA"/>
</dbReference>
<evidence type="ECO:0000313" key="3">
    <source>
        <dbReference type="Proteomes" id="UP001202328"/>
    </source>
</evidence>
<evidence type="ECO:0000256" key="1">
    <source>
        <dbReference type="SAM" id="Phobius"/>
    </source>
</evidence>
<feature type="transmembrane region" description="Helical" evidence="1">
    <location>
        <begin position="336"/>
        <end position="358"/>
    </location>
</feature>
<keyword evidence="1" id="KW-0812">Transmembrane</keyword>
<keyword evidence="1" id="KW-1133">Transmembrane helix</keyword>
<reference evidence="2" key="1">
    <citation type="submission" date="2022-04" db="EMBL/GenBank/DDBJ databases">
        <title>A functionally conserved STORR gene fusion in Papaver species that diverged 16.8 million years ago.</title>
        <authorList>
            <person name="Catania T."/>
        </authorList>
    </citation>
    <scope>NUCLEOTIDE SEQUENCE</scope>
    <source>
        <strain evidence="2">S-188037</strain>
    </source>
</reference>
<name>A0AAD4S7T6_9MAGN</name>
<gene>
    <name evidence="2" type="ORF">MKW98_001542</name>
</gene>
<comment type="caution">
    <text evidence="2">The sequence shown here is derived from an EMBL/GenBank/DDBJ whole genome shotgun (WGS) entry which is preliminary data.</text>
</comment>
<accession>A0AAD4S7T6</accession>
<sequence length="371" mass="42987">MMKGRKRKPEEDPTLTGKLRQSFNAIKDLVKEIKHIGLTERAKRYLRRAAYGKLVMMYYEEYDAADASTTKQISTNKHGVMKLLNCFDRDGDIPCLFKFGDDKFIQSTPAKFAGILGMQRIGSRKGHKLLKYISLNELDDNVLYNKYFTDIKDTTHPTTVTKKKIIEEFKQVMNKRERTKLDDQHVVCLIGLYLCCVLFFGDVSASGVNVRFLAIIETYETVLKVSWPDLVHEYLFDQILNNACVSNVKACVPYLLILFAEHTQASLIAKVTNHEQQIPRVGRWDVQVISDFLAGANMTEFSVSVLYYLVYILYNYGTNESGSYKKIKFVMCIYKLHMQMILCNLYLHMQMILCNLYLHMQKIRTEFNCIV</sequence>
<keyword evidence="3" id="KW-1185">Reference proteome</keyword>
<evidence type="ECO:0000313" key="2">
    <source>
        <dbReference type="EMBL" id="KAI3873893.1"/>
    </source>
</evidence>
<proteinExistence type="predicted"/>
<protein>
    <submittedName>
        <fullName evidence="2">Uncharacterized protein</fullName>
    </submittedName>
</protein>
<keyword evidence="1" id="KW-0472">Membrane</keyword>
<dbReference type="AlphaFoldDB" id="A0AAD4S7T6"/>
<organism evidence="2 3">
    <name type="scientific">Papaver atlanticum</name>
    <dbReference type="NCBI Taxonomy" id="357466"/>
    <lineage>
        <taxon>Eukaryota</taxon>
        <taxon>Viridiplantae</taxon>
        <taxon>Streptophyta</taxon>
        <taxon>Embryophyta</taxon>
        <taxon>Tracheophyta</taxon>
        <taxon>Spermatophyta</taxon>
        <taxon>Magnoliopsida</taxon>
        <taxon>Ranunculales</taxon>
        <taxon>Papaveraceae</taxon>
        <taxon>Papaveroideae</taxon>
        <taxon>Papaver</taxon>
    </lineage>
</organism>
<dbReference type="Proteomes" id="UP001202328">
    <property type="component" value="Unassembled WGS sequence"/>
</dbReference>